<evidence type="ECO:0000313" key="1">
    <source>
        <dbReference type="EMBL" id="CAB0013813.1"/>
    </source>
</evidence>
<protein>
    <submittedName>
        <fullName evidence="1">Uncharacterized protein</fullName>
    </submittedName>
</protein>
<gene>
    <name evidence="1" type="ORF">NTEN_LOCUS18366</name>
</gene>
<proteinExistence type="predicted"/>
<accession>A0A6H5HII4</accession>
<reference evidence="1 2" key="1">
    <citation type="submission" date="2020-02" db="EMBL/GenBank/DDBJ databases">
        <authorList>
            <person name="Ferguson B K."/>
        </authorList>
    </citation>
    <scope>NUCLEOTIDE SEQUENCE [LARGE SCALE GENOMIC DNA]</scope>
</reference>
<name>A0A6H5HII4_9HEMI</name>
<dbReference type="AlphaFoldDB" id="A0A6H5HII4"/>
<dbReference type="EMBL" id="CADCXU010027020">
    <property type="protein sequence ID" value="CAB0013813.1"/>
    <property type="molecule type" value="Genomic_DNA"/>
</dbReference>
<sequence length="51" mass="5892">MLRERIWRSLVESSGGGECWRMVRNSRSIWTAVSDSNQAFASVHHRSTVTR</sequence>
<evidence type="ECO:0000313" key="2">
    <source>
        <dbReference type="Proteomes" id="UP000479000"/>
    </source>
</evidence>
<dbReference type="Proteomes" id="UP000479000">
    <property type="component" value="Unassembled WGS sequence"/>
</dbReference>
<organism evidence="1 2">
    <name type="scientific">Nesidiocoris tenuis</name>
    <dbReference type="NCBI Taxonomy" id="355587"/>
    <lineage>
        <taxon>Eukaryota</taxon>
        <taxon>Metazoa</taxon>
        <taxon>Ecdysozoa</taxon>
        <taxon>Arthropoda</taxon>
        <taxon>Hexapoda</taxon>
        <taxon>Insecta</taxon>
        <taxon>Pterygota</taxon>
        <taxon>Neoptera</taxon>
        <taxon>Paraneoptera</taxon>
        <taxon>Hemiptera</taxon>
        <taxon>Heteroptera</taxon>
        <taxon>Panheteroptera</taxon>
        <taxon>Cimicomorpha</taxon>
        <taxon>Miridae</taxon>
        <taxon>Dicyphina</taxon>
        <taxon>Nesidiocoris</taxon>
    </lineage>
</organism>
<keyword evidence="2" id="KW-1185">Reference proteome</keyword>